<protein>
    <recommendedName>
        <fullName evidence="2 7">DNA repair protein RecO</fullName>
    </recommendedName>
    <alternativeName>
        <fullName evidence="6 7">Recombination protein O</fullName>
    </alternativeName>
</protein>
<dbReference type="InterPro" id="IPR037278">
    <property type="entry name" value="ARFGAP/RecO"/>
</dbReference>
<dbReference type="AlphaFoldDB" id="A0A238KM64"/>
<evidence type="ECO:0000256" key="5">
    <source>
        <dbReference type="ARBA" id="ARBA00023204"/>
    </source>
</evidence>
<evidence type="ECO:0000313" key="10">
    <source>
        <dbReference type="Proteomes" id="UP000220836"/>
    </source>
</evidence>
<gene>
    <name evidence="7" type="primary">recO</name>
    <name evidence="9" type="ORF">PEV8663_02766</name>
</gene>
<dbReference type="HAMAP" id="MF_00201">
    <property type="entry name" value="RecO"/>
    <property type="match status" value="1"/>
</dbReference>
<accession>A0A238KM64</accession>
<dbReference type="Gene3D" id="1.20.1440.120">
    <property type="entry name" value="Recombination protein O, C-terminal domain"/>
    <property type="match status" value="1"/>
</dbReference>
<dbReference type="Pfam" id="PF02565">
    <property type="entry name" value="RecO_C"/>
    <property type="match status" value="1"/>
</dbReference>
<dbReference type="NCBIfam" id="TIGR00613">
    <property type="entry name" value="reco"/>
    <property type="match status" value="1"/>
</dbReference>
<dbReference type="InterPro" id="IPR042242">
    <property type="entry name" value="RecO_C"/>
</dbReference>
<comment type="similarity">
    <text evidence="1 7">Belongs to the RecO family.</text>
</comment>
<dbReference type="OrthoDB" id="9804792at2"/>
<evidence type="ECO:0000256" key="1">
    <source>
        <dbReference type="ARBA" id="ARBA00007452"/>
    </source>
</evidence>
<dbReference type="PANTHER" id="PTHR33991:SF1">
    <property type="entry name" value="DNA REPAIR PROTEIN RECO"/>
    <property type="match status" value="1"/>
</dbReference>
<dbReference type="EMBL" id="FXYH01000009">
    <property type="protein sequence ID" value="SMX43855.1"/>
    <property type="molecule type" value="Genomic_DNA"/>
</dbReference>
<dbReference type="InterPro" id="IPR003717">
    <property type="entry name" value="RecO"/>
</dbReference>
<evidence type="ECO:0000313" key="9">
    <source>
        <dbReference type="EMBL" id="SMX43855.1"/>
    </source>
</evidence>
<dbReference type="GO" id="GO:0006302">
    <property type="term" value="P:double-strand break repair"/>
    <property type="evidence" value="ECO:0007669"/>
    <property type="project" value="TreeGrafter"/>
</dbReference>
<proteinExistence type="inferred from homology"/>
<comment type="function">
    <text evidence="7">Involved in DNA repair and RecF pathway recombination.</text>
</comment>
<dbReference type="InterPro" id="IPR022572">
    <property type="entry name" value="DNA_rep/recomb_RecO_N"/>
</dbReference>
<dbReference type="GO" id="GO:0043590">
    <property type="term" value="C:bacterial nucleoid"/>
    <property type="evidence" value="ECO:0007669"/>
    <property type="project" value="TreeGrafter"/>
</dbReference>
<evidence type="ECO:0000259" key="8">
    <source>
        <dbReference type="Pfam" id="PF11967"/>
    </source>
</evidence>
<keyword evidence="5 7" id="KW-0234">DNA repair</keyword>
<evidence type="ECO:0000256" key="3">
    <source>
        <dbReference type="ARBA" id="ARBA00022763"/>
    </source>
</evidence>
<dbReference type="SUPFAM" id="SSF50249">
    <property type="entry name" value="Nucleic acid-binding proteins"/>
    <property type="match status" value="1"/>
</dbReference>
<sequence length="243" mass="26968">MDWRDTGILLSTRKHGETSVILETFTPSYGRQSGVLRGGISRKHTPHLQPGAQLDLSWRARLESQLGTFTIEPIRSRAAAAMGDRLSLAGLNAVTSLLSFCLPDREPHPDLYQKTETLLDLLGQPDVWPLAYLRWEVRLLDDMGFGLDLGRCAVTGSNDNLIYVSPRTGRAVTASGAGEWVDHLLPLPPVLHGQSPMDDTEIITALQTTGHFVEHHMAKALRDRPLPPARARFIERLSRPKQT</sequence>
<dbReference type="InterPro" id="IPR012340">
    <property type="entry name" value="NA-bd_OB-fold"/>
</dbReference>
<keyword evidence="3 7" id="KW-0227">DNA damage</keyword>
<dbReference type="Pfam" id="PF11967">
    <property type="entry name" value="RecO_N"/>
    <property type="match status" value="1"/>
</dbReference>
<dbReference type="GO" id="GO:0006310">
    <property type="term" value="P:DNA recombination"/>
    <property type="evidence" value="ECO:0007669"/>
    <property type="project" value="UniProtKB-UniRule"/>
</dbReference>
<evidence type="ECO:0000256" key="6">
    <source>
        <dbReference type="ARBA" id="ARBA00033409"/>
    </source>
</evidence>
<feature type="domain" description="DNA replication/recombination mediator RecO N-terminal" evidence="8">
    <location>
        <begin position="1"/>
        <end position="76"/>
    </location>
</feature>
<name>A0A238KM64_9RHOB</name>
<evidence type="ECO:0000256" key="2">
    <source>
        <dbReference type="ARBA" id="ARBA00021310"/>
    </source>
</evidence>
<dbReference type="Proteomes" id="UP000220836">
    <property type="component" value="Unassembled WGS sequence"/>
</dbReference>
<dbReference type="Gene3D" id="2.40.50.140">
    <property type="entry name" value="Nucleic acid-binding proteins"/>
    <property type="match status" value="1"/>
</dbReference>
<dbReference type="RefSeq" id="WP_097805231.1">
    <property type="nucleotide sequence ID" value="NZ_FXYH01000009.1"/>
</dbReference>
<keyword evidence="4 7" id="KW-0233">DNA recombination</keyword>
<organism evidence="9 10">
    <name type="scientific">Pelagimonas varians</name>
    <dbReference type="NCBI Taxonomy" id="696760"/>
    <lineage>
        <taxon>Bacteria</taxon>
        <taxon>Pseudomonadati</taxon>
        <taxon>Pseudomonadota</taxon>
        <taxon>Alphaproteobacteria</taxon>
        <taxon>Rhodobacterales</taxon>
        <taxon>Roseobacteraceae</taxon>
        <taxon>Pelagimonas</taxon>
    </lineage>
</organism>
<reference evidence="9 10" key="1">
    <citation type="submission" date="2017-05" db="EMBL/GenBank/DDBJ databases">
        <authorList>
            <person name="Song R."/>
            <person name="Chenine A.L."/>
            <person name="Ruprecht R.M."/>
        </authorList>
    </citation>
    <scope>NUCLEOTIDE SEQUENCE [LARGE SCALE GENOMIC DNA]</scope>
    <source>
        <strain evidence="9 10">CECT 8663</strain>
    </source>
</reference>
<evidence type="ECO:0000256" key="7">
    <source>
        <dbReference type="HAMAP-Rule" id="MF_00201"/>
    </source>
</evidence>
<keyword evidence="10" id="KW-1185">Reference proteome</keyword>
<dbReference type="SUPFAM" id="SSF57863">
    <property type="entry name" value="ArfGap/RecO-like zinc finger"/>
    <property type="match status" value="1"/>
</dbReference>
<evidence type="ECO:0000256" key="4">
    <source>
        <dbReference type="ARBA" id="ARBA00023172"/>
    </source>
</evidence>
<dbReference type="PANTHER" id="PTHR33991">
    <property type="entry name" value="DNA REPAIR PROTEIN RECO"/>
    <property type="match status" value="1"/>
</dbReference>